<protein>
    <recommendedName>
        <fullName evidence="5">Lipase domain-containing protein</fullName>
    </recommendedName>
</protein>
<reference evidence="6" key="1">
    <citation type="journal article" date="2023" name="Insect Mol. Biol.">
        <title>Genome sequencing provides insights into the evolution of gene families encoding plant cell wall-degrading enzymes in longhorned beetles.</title>
        <authorList>
            <person name="Shin N.R."/>
            <person name="Okamura Y."/>
            <person name="Kirsch R."/>
            <person name="Pauchet Y."/>
        </authorList>
    </citation>
    <scope>NUCLEOTIDE SEQUENCE</scope>
    <source>
        <strain evidence="6">MMC_N1</strain>
    </source>
</reference>
<dbReference type="InterPro" id="IPR033906">
    <property type="entry name" value="Lipase_N"/>
</dbReference>
<dbReference type="CDD" id="cd00707">
    <property type="entry name" value="Pancreat_lipase_like"/>
    <property type="match status" value="1"/>
</dbReference>
<feature type="domain" description="Lipase" evidence="5">
    <location>
        <begin position="49"/>
        <end position="306"/>
    </location>
</feature>
<evidence type="ECO:0000313" key="7">
    <source>
        <dbReference type="Proteomes" id="UP001162164"/>
    </source>
</evidence>
<sequence length="323" mass="35748">MAGILTGLCVLHSLPVNRPPSIEIQNGTYQLYPVNKKKMHEIRSVQRLANPDNSQILVPDDDSSISNSYINFDRPTIMFFHGFLESSTADDARQIKDHYLNRGDYNVIVANNQRLLAGPYYVTAALNTKPIGKYAAYFVDYLVGKGLRLSYLHIIGMSLGGQIAGYIGKNMKSGKASRITGLDPAGPLFTLRPQNDRLSQGDAEFVDVIHSNAGVFGIKYQSGDVDIWLNGGTLQPGCTPLETLTRNPGSLNELVFCNHFQSYRTYVMSLIDPHAYLTTKCSSYAEYESGRCHLNDKAYLGVEVDRNARGNYYVDTGVTAVNI</sequence>
<dbReference type="PANTHER" id="PTHR11610">
    <property type="entry name" value="LIPASE"/>
    <property type="match status" value="1"/>
</dbReference>
<dbReference type="InterPro" id="IPR000734">
    <property type="entry name" value="TAG_lipase"/>
</dbReference>
<dbReference type="InterPro" id="IPR013818">
    <property type="entry name" value="Lipase"/>
</dbReference>
<name>A0ABQ9JDV5_9CUCU</name>
<dbReference type="InterPro" id="IPR029058">
    <property type="entry name" value="AB_hydrolase_fold"/>
</dbReference>
<proteinExistence type="inferred from homology"/>
<dbReference type="SUPFAM" id="SSF53474">
    <property type="entry name" value="alpha/beta-Hydrolases"/>
    <property type="match status" value="1"/>
</dbReference>
<evidence type="ECO:0000259" key="5">
    <source>
        <dbReference type="Pfam" id="PF00151"/>
    </source>
</evidence>
<evidence type="ECO:0000256" key="3">
    <source>
        <dbReference type="ARBA" id="ARBA00022525"/>
    </source>
</evidence>
<gene>
    <name evidence="6" type="ORF">NQ317_009791</name>
</gene>
<evidence type="ECO:0000256" key="1">
    <source>
        <dbReference type="ARBA" id="ARBA00004613"/>
    </source>
</evidence>
<dbReference type="EMBL" id="JAPWTJ010000692">
    <property type="protein sequence ID" value="KAJ8976339.1"/>
    <property type="molecule type" value="Genomic_DNA"/>
</dbReference>
<comment type="caution">
    <text evidence="6">The sequence shown here is derived from an EMBL/GenBank/DDBJ whole genome shotgun (WGS) entry which is preliminary data.</text>
</comment>
<evidence type="ECO:0000256" key="2">
    <source>
        <dbReference type="ARBA" id="ARBA00010701"/>
    </source>
</evidence>
<evidence type="ECO:0000313" key="6">
    <source>
        <dbReference type="EMBL" id="KAJ8976339.1"/>
    </source>
</evidence>
<comment type="similarity">
    <text evidence="2 4">Belongs to the AB hydrolase superfamily. Lipase family.</text>
</comment>
<keyword evidence="3" id="KW-0964">Secreted</keyword>
<dbReference type="PANTHER" id="PTHR11610:SF169">
    <property type="entry name" value="GH15759P-RELATED"/>
    <property type="match status" value="1"/>
</dbReference>
<organism evidence="6 7">
    <name type="scientific">Molorchus minor</name>
    <dbReference type="NCBI Taxonomy" id="1323400"/>
    <lineage>
        <taxon>Eukaryota</taxon>
        <taxon>Metazoa</taxon>
        <taxon>Ecdysozoa</taxon>
        <taxon>Arthropoda</taxon>
        <taxon>Hexapoda</taxon>
        <taxon>Insecta</taxon>
        <taxon>Pterygota</taxon>
        <taxon>Neoptera</taxon>
        <taxon>Endopterygota</taxon>
        <taxon>Coleoptera</taxon>
        <taxon>Polyphaga</taxon>
        <taxon>Cucujiformia</taxon>
        <taxon>Chrysomeloidea</taxon>
        <taxon>Cerambycidae</taxon>
        <taxon>Lamiinae</taxon>
        <taxon>Monochamini</taxon>
        <taxon>Molorchus</taxon>
    </lineage>
</organism>
<accession>A0ABQ9JDV5</accession>
<dbReference type="Pfam" id="PF00151">
    <property type="entry name" value="Lipase"/>
    <property type="match status" value="1"/>
</dbReference>
<evidence type="ECO:0000256" key="4">
    <source>
        <dbReference type="RuleBase" id="RU004262"/>
    </source>
</evidence>
<comment type="subcellular location">
    <subcellularLocation>
        <location evidence="1">Secreted</location>
    </subcellularLocation>
</comment>
<dbReference type="Proteomes" id="UP001162164">
    <property type="component" value="Unassembled WGS sequence"/>
</dbReference>
<dbReference type="Gene3D" id="3.40.50.1820">
    <property type="entry name" value="alpha/beta hydrolase"/>
    <property type="match status" value="1"/>
</dbReference>
<keyword evidence="7" id="KW-1185">Reference proteome</keyword>